<reference evidence="9" key="1">
    <citation type="submission" date="2017-02" db="EMBL/GenBank/DDBJ databases">
        <title>Draft Genome Sequence of the Salt Water Bacterium Oceanospirillum linum ATCC 11336.</title>
        <authorList>
            <person name="Trachtenberg A.M."/>
            <person name="Carney J.G."/>
            <person name="Linnane J.D."/>
            <person name="Rheaume B.A."/>
            <person name="Pitts N.L."/>
            <person name="Mykles D.L."/>
            <person name="Maclea K.S."/>
        </authorList>
    </citation>
    <scope>NUCLEOTIDE SEQUENCE [LARGE SCALE GENOMIC DNA]</scope>
    <source>
        <strain evidence="9">ATCC 11336</strain>
    </source>
</reference>
<comment type="caution">
    <text evidence="9">The sequence shown here is derived from an EMBL/GenBank/DDBJ whole genome shotgun (WGS) entry which is preliminary data.</text>
</comment>
<dbReference type="FunFam" id="3.30.70.580:FF:000001">
    <property type="entry name" value="tRNA pseudouridine synthase A"/>
    <property type="match status" value="1"/>
</dbReference>
<evidence type="ECO:0000313" key="10">
    <source>
        <dbReference type="Proteomes" id="UP000190064"/>
    </source>
</evidence>
<evidence type="ECO:0000259" key="8">
    <source>
        <dbReference type="Pfam" id="PF01416"/>
    </source>
</evidence>
<feature type="domain" description="Pseudouridine synthase I TruA alpha/beta" evidence="8">
    <location>
        <begin position="19"/>
        <end position="118"/>
    </location>
</feature>
<comment type="subunit">
    <text evidence="4">Homodimer.</text>
</comment>
<evidence type="ECO:0000256" key="5">
    <source>
        <dbReference type="PIRSR" id="PIRSR001430-1"/>
    </source>
</evidence>
<feature type="active site" description="Nucleophile" evidence="4 5">
    <location>
        <position position="66"/>
    </location>
</feature>
<evidence type="ECO:0000256" key="1">
    <source>
        <dbReference type="ARBA" id="ARBA00009375"/>
    </source>
</evidence>
<dbReference type="SUPFAM" id="SSF55120">
    <property type="entry name" value="Pseudouridine synthase"/>
    <property type="match status" value="1"/>
</dbReference>
<dbReference type="PANTHER" id="PTHR11142:SF0">
    <property type="entry name" value="TRNA PSEUDOURIDINE SYNTHASE-LIKE 1"/>
    <property type="match status" value="1"/>
</dbReference>
<dbReference type="CDD" id="cd02570">
    <property type="entry name" value="PseudoU_synth_EcTruA"/>
    <property type="match status" value="1"/>
</dbReference>
<comment type="similarity">
    <text evidence="1 4 7">Belongs to the tRNA pseudouridine synthase TruA family.</text>
</comment>
<evidence type="ECO:0000256" key="7">
    <source>
        <dbReference type="RuleBase" id="RU003792"/>
    </source>
</evidence>
<accession>A0A1T1HEP2</accession>
<dbReference type="AlphaFoldDB" id="A0A1T1HEP2"/>
<protein>
    <recommendedName>
        <fullName evidence="4">tRNA pseudouridine synthase A</fullName>
        <ecNumber evidence="4">5.4.99.12</ecNumber>
    </recommendedName>
    <alternativeName>
        <fullName evidence="4">tRNA pseudouridine(38-40) synthase</fullName>
    </alternativeName>
    <alternativeName>
        <fullName evidence="4">tRNA pseudouridylate synthase I</fullName>
    </alternativeName>
    <alternativeName>
        <fullName evidence="4">tRNA-uridine isomerase I</fullName>
    </alternativeName>
</protein>
<keyword evidence="3 4" id="KW-0413">Isomerase</keyword>
<feature type="binding site" evidence="4 6">
    <location>
        <position position="124"/>
    </location>
    <ligand>
        <name>substrate</name>
    </ligand>
</feature>
<dbReference type="PIRSF" id="PIRSF001430">
    <property type="entry name" value="tRNA_psdUrid_synth"/>
    <property type="match status" value="1"/>
</dbReference>
<dbReference type="GO" id="GO:0003723">
    <property type="term" value="F:RNA binding"/>
    <property type="evidence" value="ECO:0007669"/>
    <property type="project" value="InterPro"/>
</dbReference>
<dbReference type="EMBL" id="MTSD02000001">
    <property type="protein sequence ID" value="OOV88303.1"/>
    <property type="molecule type" value="Genomic_DNA"/>
</dbReference>
<evidence type="ECO:0000313" key="9">
    <source>
        <dbReference type="EMBL" id="OOV88303.1"/>
    </source>
</evidence>
<dbReference type="PANTHER" id="PTHR11142">
    <property type="entry name" value="PSEUDOURIDYLATE SYNTHASE"/>
    <property type="match status" value="1"/>
</dbReference>
<dbReference type="InterPro" id="IPR020097">
    <property type="entry name" value="PsdUridine_synth_TruA_a/b_dom"/>
</dbReference>
<gene>
    <name evidence="4" type="primary">truA</name>
    <name evidence="9" type="ORF">BTA35_0201930</name>
</gene>
<name>A0A1T1HEP2_OCELI</name>
<evidence type="ECO:0000256" key="6">
    <source>
        <dbReference type="PIRSR" id="PIRSR001430-2"/>
    </source>
</evidence>
<evidence type="ECO:0000256" key="4">
    <source>
        <dbReference type="HAMAP-Rule" id="MF_00171"/>
    </source>
</evidence>
<dbReference type="Proteomes" id="UP000190064">
    <property type="component" value="Unassembled WGS sequence"/>
</dbReference>
<keyword evidence="10" id="KW-1185">Reference proteome</keyword>
<keyword evidence="2 4" id="KW-0819">tRNA processing</keyword>
<dbReference type="RefSeq" id="WP_077242732.1">
    <property type="nucleotide sequence ID" value="NZ_FXTS01000001.1"/>
</dbReference>
<evidence type="ECO:0000256" key="2">
    <source>
        <dbReference type="ARBA" id="ARBA00022694"/>
    </source>
</evidence>
<comment type="function">
    <text evidence="4">Formation of pseudouridine at positions 38, 39 and 40 in the anticodon stem and loop of transfer RNAs.</text>
</comment>
<dbReference type="InterPro" id="IPR020094">
    <property type="entry name" value="TruA/RsuA/RluB/E/F_N"/>
</dbReference>
<dbReference type="GO" id="GO:0160147">
    <property type="term" value="F:tRNA pseudouridine(38-40) synthase activity"/>
    <property type="evidence" value="ECO:0007669"/>
    <property type="project" value="UniProtKB-EC"/>
</dbReference>
<feature type="domain" description="Pseudouridine synthase I TruA alpha/beta" evidence="8">
    <location>
        <begin position="157"/>
        <end position="259"/>
    </location>
</feature>
<dbReference type="GO" id="GO:0031119">
    <property type="term" value="P:tRNA pseudouridine synthesis"/>
    <property type="evidence" value="ECO:0007669"/>
    <property type="project" value="UniProtKB-UniRule"/>
</dbReference>
<dbReference type="EC" id="5.4.99.12" evidence="4"/>
<comment type="catalytic activity">
    <reaction evidence="4 7">
        <text>uridine(38/39/40) in tRNA = pseudouridine(38/39/40) in tRNA</text>
        <dbReference type="Rhea" id="RHEA:22376"/>
        <dbReference type="Rhea" id="RHEA-COMP:10085"/>
        <dbReference type="Rhea" id="RHEA-COMP:10087"/>
        <dbReference type="ChEBI" id="CHEBI:65314"/>
        <dbReference type="ChEBI" id="CHEBI:65315"/>
        <dbReference type="EC" id="5.4.99.12"/>
    </reaction>
</comment>
<dbReference type="Gene3D" id="3.30.70.660">
    <property type="entry name" value="Pseudouridine synthase I, catalytic domain, C-terminal subdomain"/>
    <property type="match status" value="1"/>
</dbReference>
<sequence length="282" mass="31558">MTQLSVIPDDNGRAGRYAMCVEYNGAGYHGWQTQQPGVRSVQETLEKALSKVANEPVTVMCSGRTDTGVHASSQIVHFDSKAVRSSKAWVFGCNTNLPDSIAVRWAVPVDSEFHARYSATSRRYRYIIYNQRVRPALMCDQMTWFDRPLDERGMHEAVQHLLGENDFSSFRAAGCQSNTPWRNIERAKVFRMGSLVILEIQANAFLHHMIRNIVGALLPVGAGDKPVEWIAELLALRDRTQAGVTAPPNGLYFVEAQYPEHFGLPKLELGPHFLTLLGSENI</sequence>
<dbReference type="InterPro" id="IPR020095">
    <property type="entry name" value="PsdUridine_synth_TruA_C"/>
</dbReference>
<dbReference type="InterPro" id="IPR001406">
    <property type="entry name" value="PsdUridine_synth_TruA"/>
</dbReference>
<proteinExistence type="inferred from homology"/>
<dbReference type="Gene3D" id="3.30.70.580">
    <property type="entry name" value="Pseudouridine synthase I, catalytic domain, N-terminal subdomain"/>
    <property type="match status" value="1"/>
</dbReference>
<dbReference type="STRING" id="966.BTA35_0201930"/>
<comment type="caution">
    <text evidence="4">Lacks conserved residue(s) required for the propagation of feature annotation.</text>
</comment>
<dbReference type="NCBIfam" id="TIGR00071">
    <property type="entry name" value="hisT_truA"/>
    <property type="match status" value="1"/>
</dbReference>
<evidence type="ECO:0000256" key="3">
    <source>
        <dbReference type="ARBA" id="ARBA00023235"/>
    </source>
</evidence>
<organism evidence="9 10">
    <name type="scientific">Oceanospirillum linum</name>
    <dbReference type="NCBI Taxonomy" id="966"/>
    <lineage>
        <taxon>Bacteria</taxon>
        <taxon>Pseudomonadati</taxon>
        <taxon>Pseudomonadota</taxon>
        <taxon>Gammaproteobacteria</taxon>
        <taxon>Oceanospirillales</taxon>
        <taxon>Oceanospirillaceae</taxon>
        <taxon>Oceanospirillum</taxon>
    </lineage>
</organism>
<dbReference type="HAMAP" id="MF_00171">
    <property type="entry name" value="TruA"/>
    <property type="match status" value="1"/>
</dbReference>
<dbReference type="InterPro" id="IPR020103">
    <property type="entry name" value="PsdUridine_synth_cat_dom_sf"/>
</dbReference>
<dbReference type="Pfam" id="PF01416">
    <property type="entry name" value="PseudoU_synth_1"/>
    <property type="match status" value="2"/>
</dbReference>